<dbReference type="Pfam" id="PF25168">
    <property type="entry name" value="Beta-prop_WDR36-Utp21_2nd"/>
    <property type="match status" value="1"/>
</dbReference>
<reference evidence="5" key="1">
    <citation type="journal article" date="2014" name="Genome Announc.">
        <title>Draft genome sequence of Rhodosporidium toruloides CECT1137, an oleaginous yeast of biotechnological interest.</title>
        <authorList>
            <person name="Morin N."/>
            <person name="Calcas X."/>
            <person name="Devillers H."/>
            <person name="Durrens P."/>
            <person name="Sherman D.J."/>
            <person name="Nicaud J.-M."/>
            <person name="Neuveglise C."/>
        </authorList>
    </citation>
    <scope>NUCLEOTIDE SEQUENCE</scope>
    <source>
        <strain evidence="5">CECT1137</strain>
    </source>
</reference>
<feature type="region of interest" description="Disordered" evidence="2">
    <location>
        <begin position="1"/>
        <end position="24"/>
    </location>
</feature>
<dbReference type="Gene3D" id="2.130.10.10">
    <property type="entry name" value="YVTN repeat-like/Quinoprotein amine dehydrogenase"/>
    <property type="match status" value="2"/>
</dbReference>
<sequence length="1008" mass="109201">MSRPTKRARVQQQPASAATPARPKREPLFAPFRSLGHVSTGVPFVLQSRASKHLQQPALTVITSLGASWAMWEGQSMRLLFVGPDMGKPITSMAVLNESVFAAAGDMVGRFVRGKEVGRFVTGGERTNGVYDSDSDSSDSSSSSASSSSSSSSSDSDSDDEDDSLSPIPESLDNLVLFGNTLIALSSTGRRMFVWDVPPYVKPASKDPLAKEGEEDEDVAGSETDEEHDDRTVTPYATLEFPMGFTATKVLHPASYLNKVVVSSKEGEVAVWNVRTGSCIHTFPFSTLAGSHPASAVTSLSQSPAIDVLGVGLASGACILFDVRLGEVLGKVRLEGEGAGEVAALSFRTDNEAQTLAVASTSGHVALFDLGNEMKLLHLVRNAHEGPVGGLEWVPGQPLMITSGGDNSVKQWLLDTPTAAPRLLKQRSGHHAPPHFVRYYGDDGKSLLTAGADRSLRYTSVVRDSRGYELSQGSIARKATRLDVRPSSLKLPLITSLAYSTARARDWDDVVSVSADESLGRSWSVENKRLGKWTFATGGKATVSAVTACGNFSLVGSQAGDVQMFNMQSGMKRKVFKVPNAGVTDVRGRHVTGLAVDALNRCVVVSTLKGALHFFDFQTMKLMSTLTLKASVTSILLQRDNGLLAAVCDDLVVRIVDIETRRVVRELSGPRGRILDIAFSPDSRWIITTSQDSVIRTFDIPTGQLVDAFRTKTVATSLTFSPTGDFLASTHVDSVGIYLWANRAQFSDVSLLSFVEEETLEDVALPTVQGVDADASLSAISAPSRWEDIQPYTTPDQLADSLLTLSLMPRSRWQTLLNLDTIKARNKPKEAPKAPERAPFFLPTLPGVDHRFDFGMSAPNGAAKEKKDDAAQKRKLDFAVGASVETDFVRRLLSEKKDGNYQAFFEYLKALSPSNVDLEIRSLSSIPHLEAFLHALLARLRSHRDFEACQTFLAVFLRIHGDILIANPETKGPLEAIAEQQKKEAERLIDLTHYNLGTLAFLRGVALT</sequence>
<dbReference type="GO" id="GO:0006364">
    <property type="term" value="P:rRNA processing"/>
    <property type="evidence" value="ECO:0007669"/>
    <property type="project" value="InterPro"/>
</dbReference>
<accession>A0A061ARH2</accession>
<evidence type="ECO:0000259" key="4">
    <source>
        <dbReference type="Pfam" id="PF25171"/>
    </source>
</evidence>
<feature type="domain" description="WDR36/Utp21 C-terminal" evidence="3">
    <location>
        <begin position="796"/>
        <end position="1003"/>
    </location>
</feature>
<dbReference type="InterPro" id="IPR001680">
    <property type="entry name" value="WD40_rpt"/>
</dbReference>
<dbReference type="GO" id="GO:0034388">
    <property type="term" value="C:Pwp2p-containing subcomplex of 90S preribosome"/>
    <property type="evidence" value="ECO:0007669"/>
    <property type="project" value="TreeGrafter"/>
</dbReference>
<dbReference type="InterPro" id="IPR036322">
    <property type="entry name" value="WD40_repeat_dom_sf"/>
</dbReference>
<dbReference type="PANTHER" id="PTHR22840:SF12">
    <property type="entry name" value="WD REPEAT-CONTAINING PROTEIN 36"/>
    <property type="match status" value="1"/>
</dbReference>
<dbReference type="PANTHER" id="PTHR22840">
    <property type="entry name" value="WD REPEAT-CONTAINING PROTEIN 36"/>
    <property type="match status" value="1"/>
</dbReference>
<dbReference type="OrthoDB" id="10250769at2759"/>
<evidence type="ECO:0000259" key="3">
    <source>
        <dbReference type="Pfam" id="PF04192"/>
    </source>
</evidence>
<feature type="repeat" description="WD" evidence="1">
    <location>
        <begin position="667"/>
        <end position="708"/>
    </location>
</feature>
<dbReference type="InterPro" id="IPR059157">
    <property type="entry name" value="WDR36-Utp21_N"/>
</dbReference>
<dbReference type="PROSITE" id="PS50082">
    <property type="entry name" value="WD_REPEATS_2"/>
    <property type="match status" value="2"/>
</dbReference>
<feature type="region of interest" description="Disordered" evidence="2">
    <location>
        <begin position="204"/>
        <end position="231"/>
    </location>
</feature>
<evidence type="ECO:0000256" key="2">
    <source>
        <dbReference type="SAM" id="MobiDB-lite"/>
    </source>
</evidence>
<proteinExistence type="predicted"/>
<dbReference type="Pfam" id="PF04192">
    <property type="entry name" value="Utp21"/>
    <property type="match status" value="1"/>
</dbReference>
<dbReference type="AlphaFoldDB" id="A0A061ARH2"/>
<keyword evidence="1" id="KW-0853">WD repeat</keyword>
<evidence type="ECO:0000256" key="1">
    <source>
        <dbReference type="PROSITE-ProRule" id="PRU00221"/>
    </source>
</evidence>
<organism evidence="5">
    <name type="scientific">Rhodotorula toruloides</name>
    <name type="common">Yeast</name>
    <name type="synonym">Rhodosporidium toruloides</name>
    <dbReference type="NCBI Taxonomy" id="5286"/>
    <lineage>
        <taxon>Eukaryota</taxon>
        <taxon>Fungi</taxon>
        <taxon>Dikarya</taxon>
        <taxon>Basidiomycota</taxon>
        <taxon>Pucciniomycotina</taxon>
        <taxon>Microbotryomycetes</taxon>
        <taxon>Sporidiobolales</taxon>
        <taxon>Sporidiobolaceae</taxon>
        <taxon>Rhodotorula</taxon>
    </lineage>
</organism>
<dbReference type="EMBL" id="LK052940">
    <property type="protein sequence ID" value="CDR40246.1"/>
    <property type="molecule type" value="Genomic_DNA"/>
</dbReference>
<dbReference type="SUPFAM" id="SSF50978">
    <property type="entry name" value="WD40 repeat-like"/>
    <property type="match status" value="2"/>
</dbReference>
<protein>
    <submittedName>
        <fullName evidence="5">RHTO0S05e00166g1_1</fullName>
    </submittedName>
</protein>
<name>A0A061ARH2_RHOTO</name>
<dbReference type="SMART" id="SM00320">
    <property type="entry name" value="WD40"/>
    <property type="match status" value="8"/>
</dbReference>
<feature type="compositionally biased region" description="Acidic residues" evidence="2">
    <location>
        <begin position="213"/>
        <end position="228"/>
    </location>
</feature>
<feature type="region of interest" description="Disordered" evidence="2">
    <location>
        <begin position="123"/>
        <end position="170"/>
    </location>
</feature>
<dbReference type="InterPro" id="IPR015943">
    <property type="entry name" value="WD40/YVTN_repeat-like_dom_sf"/>
</dbReference>
<gene>
    <name evidence="5" type="ORF">RHTO0S_05e00166g</name>
</gene>
<dbReference type="GO" id="GO:0032040">
    <property type="term" value="C:small-subunit processome"/>
    <property type="evidence" value="ECO:0007669"/>
    <property type="project" value="InterPro"/>
</dbReference>
<feature type="compositionally biased region" description="Low complexity" evidence="2">
    <location>
        <begin position="138"/>
        <end position="155"/>
    </location>
</feature>
<feature type="domain" description="WDR36/Utp21 N-terminal" evidence="4">
    <location>
        <begin position="233"/>
        <end position="415"/>
    </location>
</feature>
<evidence type="ECO:0000313" key="5">
    <source>
        <dbReference type="EMBL" id="CDR40246.1"/>
    </source>
</evidence>
<dbReference type="InterPro" id="IPR007319">
    <property type="entry name" value="WDR36/Utp21_C"/>
</dbReference>
<dbReference type="PROSITE" id="PS50294">
    <property type="entry name" value="WD_REPEATS_REGION"/>
    <property type="match status" value="1"/>
</dbReference>
<feature type="repeat" description="WD" evidence="1">
    <location>
        <begin position="381"/>
        <end position="412"/>
    </location>
</feature>
<dbReference type="Pfam" id="PF25171">
    <property type="entry name" value="Beta-prop_WDR36-Utp21_1st"/>
    <property type="match status" value="1"/>
</dbReference>